<keyword evidence="2" id="KW-1185">Reference proteome</keyword>
<comment type="caution">
    <text evidence="1">The sequence shown here is derived from an EMBL/GenBank/DDBJ whole genome shotgun (WGS) entry which is preliminary data.</text>
</comment>
<protein>
    <submittedName>
        <fullName evidence="1">Uncharacterized protein</fullName>
    </submittedName>
</protein>
<proteinExistence type="predicted"/>
<dbReference type="PANTHER" id="PTHR36746">
    <property type="entry name" value="BNAC04G51760D PROTEIN"/>
    <property type="match status" value="1"/>
</dbReference>
<evidence type="ECO:0000313" key="1">
    <source>
        <dbReference type="EMBL" id="OIT33812.1"/>
    </source>
</evidence>
<sequence>MGKNQLTTKEAQSQGVCEKIFKAMNVSPAFRLFRRISTVNYPQTLTHKSATPTFSTKRIVAQDHNNLSFASNMVHVEYNHSSLNSKAEPLNNFPANIIATTRYHQDPKGAKSAPENKSPIKIKNMANKVQLNEDYNDNTSNDRFSKYIDHVKNKLRTLSSFEDDSGVGREATRRDSFNDKVAHNIDRSKLKIRTTTISGGRQGAA</sequence>
<organism evidence="1 2">
    <name type="scientific">Nicotiana attenuata</name>
    <name type="common">Coyote tobacco</name>
    <dbReference type="NCBI Taxonomy" id="49451"/>
    <lineage>
        <taxon>Eukaryota</taxon>
        <taxon>Viridiplantae</taxon>
        <taxon>Streptophyta</taxon>
        <taxon>Embryophyta</taxon>
        <taxon>Tracheophyta</taxon>
        <taxon>Spermatophyta</taxon>
        <taxon>Magnoliopsida</taxon>
        <taxon>eudicotyledons</taxon>
        <taxon>Gunneridae</taxon>
        <taxon>Pentapetalae</taxon>
        <taxon>asterids</taxon>
        <taxon>lamiids</taxon>
        <taxon>Solanales</taxon>
        <taxon>Solanaceae</taxon>
        <taxon>Nicotianoideae</taxon>
        <taxon>Nicotianeae</taxon>
        <taxon>Nicotiana</taxon>
    </lineage>
</organism>
<dbReference type="Proteomes" id="UP000187609">
    <property type="component" value="Unassembled WGS sequence"/>
</dbReference>
<evidence type="ECO:0000313" key="2">
    <source>
        <dbReference type="Proteomes" id="UP000187609"/>
    </source>
</evidence>
<gene>
    <name evidence="1" type="ORF">A4A49_27063</name>
</gene>
<reference evidence="1" key="1">
    <citation type="submission" date="2016-11" db="EMBL/GenBank/DDBJ databases">
        <title>The genome of Nicotiana attenuata.</title>
        <authorList>
            <person name="Xu S."/>
            <person name="Brockmoeller T."/>
            <person name="Gaquerel E."/>
            <person name="Navarro A."/>
            <person name="Kuhl H."/>
            <person name="Gase K."/>
            <person name="Ling Z."/>
            <person name="Zhou W."/>
            <person name="Kreitzer C."/>
            <person name="Stanke M."/>
            <person name="Tang H."/>
            <person name="Lyons E."/>
            <person name="Pandey P."/>
            <person name="Pandey S.P."/>
            <person name="Timmermann B."/>
            <person name="Baldwin I.T."/>
        </authorList>
    </citation>
    <scope>NUCLEOTIDE SEQUENCE [LARGE SCALE GENOMIC DNA]</scope>
    <source>
        <strain evidence="1">UT</strain>
    </source>
</reference>
<dbReference type="AlphaFoldDB" id="A0A314KX63"/>
<dbReference type="Gramene" id="OIT33812">
    <property type="protein sequence ID" value="OIT33812"/>
    <property type="gene ID" value="A4A49_27063"/>
</dbReference>
<accession>A0A314KX63</accession>
<name>A0A314KX63_NICAT</name>
<dbReference type="PANTHER" id="PTHR36746:SF7">
    <property type="match status" value="1"/>
</dbReference>
<dbReference type="EMBL" id="MJEQ01000819">
    <property type="protein sequence ID" value="OIT33812.1"/>
    <property type="molecule type" value="Genomic_DNA"/>
</dbReference>